<dbReference type="Proteomes" id="UP000076761">
    <property type="component" value="Unassembled WGS sequence"/>
</dbReference>
<evidence type="ECO:0000313" key="3">
    <source>
        <dbReference type="EMBL" id="KZT27986.1"/>
    </source>
</evidence>
<dbReference type="OrthoDB" id="10039566at2759"/>
<sequence length="2445" mass="257631">MEEVNRARISSGVFGNASRYSLSADSTAGLTTNAEQPAGVEEAPATTQHVGASGPEAQPESAGNAGKGATTDQPAAKPPLWKRRWFIITNIVLSLLGIALLFILLFPVVTAIAQHVVNVSVLNIDKASIQNPQNTSFQLALEGVVTHSGIFSATIDFTQLINVTWLDGSNEVSLGTMAMASLHAKSKRAYINQTTTFNIVDEDAFGRFAGAMITRENFTWRLESRNLKVHAMKFPVSHGIEFRKEITLAGMNNFSNQVTLNDLQLPSDNPQGGINFIADTELSNPSPFELSLGTIVFDLYYKSVFLGTGSGYNVEITPGPNDISLSGTLIPHNDTTELQIVSELFTNYLNGIASPVIAVGYATVEADGTPVSWLTAGLQDLQLTVPFKRLAGAISPIKTIDIGNFALAFTKDTSWAPVANTDTVKATMELPFGFGLSIGEIQNAFNITKNGSVVGGLATPLGASSSAISVVNSTFTQGYINISIENTSLNCPDPSHPVFSQFNADLTDLYNSEFLLVGHARAVANMSIGQLTLDPINFNVSSELLGLQGLRGSTVIHAVDVLGGTQDAIRLGINVTIANPSNLILHTGDLTLQLFRDGGFLGTTLLPNLTLQMGENSVSAEADFQPNNSPQGSETLNDFVGKRDVPLQIAGYSQSTEVQSLLQAFQTINIGATLPSLRTNLLESAALKVLNTTGVENNVTHVTVNLANPFTAGLDITKITSTVKAYGVNLGTIDTPTNFKSSGKSTTTSPALDLTLNLEPEPIFSLARALAVDAGLSTAQLDGIMQLGGYEYVQTTPEASNSSSATTSRRDNIYTNFNLPDFVDAAFKQLRSDVDLTSVVNIGNYQTTLQYSQKGLPTVTDDSLNLLLPILAQPIVEKIVTGAALGIDTVMITNLQQTSFGTKLTGSITNAGPFDANIAFGSGLTVFWAGKSLGSIKMPDVKLKGDVGAQLDLETTFDVVDVDHLANFTAALLTEESFEWDITGENLTVSAIGINVSGINLTSKTVTLKGFNGLKNGVTVNAFDLPANDPAGGIHIIVNATVSNPSQVGIELSSIGFNTLYDNTLFGLVNASSQFTLSPQSSSSLALAGRLVPQDSAQGLADVSTIFNNFIHGKDSNIVIQGQNAGPVEVTWLNEGIKSLRVASSLPNQGVLDIIKSITLNQMTLLFSDNAAYDPTSGSNSTDAAFQIPFAFPINITSLEQNITVGYHGQNFAELVIPKGPGTTDVETRIIHIAFQSVPFAIFDGQLDTFNQFVASTTTSKTQAMSLSGSANADAETAIGLISLKGISFSVDTSLAGLEGLNAHPTVVESLDVNHGYPDYLLITTTALLFNPSNLTIGTGDVAFSLSFESQTVGTADVGNMIIVPGNATYAIDVHYAPQGAAVGAGQHLLENYIQGIESSTSITGSMDSTDIDSLKLALSEISLSPVNIPALHQTLITGTSLEFPTDITQTGIASASFTLANPFTASLNLLEVAASVIYRDLTLGLIDHVDESLSPIRADGHSNVTSPSLPFKFNLDPIVIIELLTYRSQDTGIDLGPLPDLFQIVLNNPGNKTSINTTVDPSPPSCASGRQFDVNDAIVNVLKGMRVDLEVESSLKIDDYATALSFNQSDVPVVTDATALYLIGVVAPPITQRLVDTAKLTFTEANITNISNDGFDLSLKGSLVGIGPLDALITFTEPVTVTWDGHDIASISLPPICGAANSGVPDYETDAHLTITDQSMFATFATALLHTENFEWTISTDKLRVTALGTIFDNVSLSKAVSFKAFNNLPGVTISNFNLPHDDPAGGIHIETDTMIPSPSNLGIDLGTVSFQAYFENSTLIGPLSGSNLYLVPDATTSLHLSGRIIPQSGSDLVSIGTLFSQFLAGENQTLTVKGTSVQPSSSSEPVTWLSDAFKTLVLQVTLPGQKYTVIEAIALSDFGIVMNEDDQTWSPMASSNRTVAQYKNPFGFSLQVVESGENITLSLGGTDVAWLTVPTTDATGGVSTGNVVDLDISFHDRPFQSLNNGAFQALFADVTDHSSASFALEGTANVVARTSIGDVPISGLSFNVDSSLEGINSFGGKASLSNISITGSGGNGGNQYVKAPLLTTLQNPSNISLKTVDITLPVYYNEVMIGRASISPFDLVPGETVVTTEFRYAPNDANDTIAQSFLTEFLQTNSNLPLTIRGDSGSVPFASLQPALEGLEISTSLPCMNAPPIITHINVYITLTTLFDNKVNIDFDVHNPLDTPLVIDFAQVDSGVNGEIYAHFDQAFDSFVVPPGGTTNSGTFGNVVLVKGAIASLDIIPLGRLDVFSVATALVGEGGYKIPWLHLTQHNVPTDYSLAQSLDALRAAASSIAASGIAGSTNHSSSAGSHPVSSLSISLGNIPPITEPSSSQTRASSSPAALATSVFASASAPAFATSQEKSSPVVSPSSTPSLASQAQNSGADVVPTLSLTNDIQHGR</sequence>
<feature type="transmembrane region" description="Helical" evidence="2">
    <location>
        <begin position="85"/>
        <end position="109"/>
    </location>
</feature>
<dbReference type="EMBL" id="KV425559">
    <property type="protein sequence ID" value="KZT27986.1"/>
    <property type="molecule type" value="Genomic_DNA"/>
</dbReference>
<evidence type="ECO:0000256" key="2">
    <source>
        <dbReference type="SAM" id="Phobius"/>
    </source>
</evidence>
<dbReference type="PANTHER" id="PTHR35895">
    <property type="entry name" value="CHROMOSOME 16, WHOLE GENOME SHOTGUN SEQUENCE"/>
    <property type="match status" value="1"/>
</dbReference>
<keyword evidence="2" id="KW-0472">Membrane</keyword>
<feature type="compositionally biased region" description="Polar residues" evidence="1">
    <location>
        <begin position="2435"/>
        <end position="2445"/>
    </location>
</feature>
<name>A0A165UDE3_9AGAM</name>
<reference evidence="3 4" key="1">
    <citation type="journal article" date="2016" name="Mol. Biol. Evol.">
        <title>Comparative Genomics of Early-Diverging Mushroom-Forming Fungi Provides Insights into the Origins of Lignocellulose Decay Capabilities.</title>
        <authorList>
            <person name="Nagy L.G."/>
            <person name="Riley R."/>
            <person name="Tritt A."/>
            <person name="Adam C."/>
            <person name="Daum C."/>
            <person name="Floudas D."/>
            <person name="Sun H."/>
            <person name="Yadav J.S."/>
            <person name="Pangilinan J."/>
            <person name="Larsson K.H."/>
            <person name="Matsuura K."/>
            <person name="Barry K."/>
            <person name="Labutti K."/>
            <person name="Kuo R."/>
            <person name="Ohm R.A."/>
            <person name="Bhattacharya S.S."/>
            <person name="Shirouzu T."/>
            <person name="Yoshinaga Y."/>
            <person name="Martin F.M."/>
            <person name="Grigoriev I.V."/>
            <person name="Hibbett D.S."/>
        </authorList>
    </citation>
    <scope>NUCLEOTIDE SEQUENCE [LARGE SCALE GENOMIC DNA]</scope>
    <source>
        <strain evidence="3 4">HHB14362 ss-1</strain>
    </source>
</reference>
<dbReference type="GO" id="GO:0000329">
    <property type="term" value="C:fungal-type vacuole membrane"/>
    <property type="evidence" value="ECO:0007669"/>
    <property type="project" value="InterPro"/>
</dbReference>
<dbReference type="InterPro" id="IPR022185">
    <property type="entry name" value="DUF3712"/>
</dbReference>
<protein>
    <submittedName>
        <fullName evidence="3">Uncharacterized protein</fullName>
    </submittedName>
</protein>
<organism evidence="3 4">
    <name type="scientific">Neolentinus lepideus HHB14362 ss-1</name>
    <dbReference type="NCBI Taxonomy" id="1314782"/>
    <lineage>
        <taxon>Eukaryota</taxon>
        <taxon>Fungi</taxon>
        <taxon>Dikarya</taxon>
        <taxon>Basidiomycota</taxon>
        <taxon>Agaricomycotina</taxon>
        <taxon>Agaricomycetes</taxon>
        <taxon>Gloeophyllales</taxon>
        <taxon>Gloeophyllaceae</taxon>
        <taxon>Neolentinus</taxon>
    </lineage>
</organism>
<dbReference type="PANTHER" id="PTHR35895:SF1">
    <property type="entry name" value="LIPID-BINDING SERUM GLYCOPROTEIN C-TERMINAL DOMAIN-CONTAINING PROTEIN"/>
    <property type="match status" value="1"/>
</dbReference>
<feature type="compositionally biased region" description="Low complexity" evidence="1">
    <location>
        <begin position="2403"/>
        <end position="2419"/>
    </location>
</feature>
<dbReference type="InParanoid" id="A0A165UDE3"/>
<gene>
    <name evidence="3" type="ORF">NEOLEDRAFT_1129882</name>
</gene>
<keyword evidence="4" id="KW-1185">Reference proteome</keyword>
<dbReference type="InterPro" id="IPR046368">
    <property type="entry name" value="Tag1"/>
</dbReference>
<keyword evidence="2" id="KW-1133">Transmembrane helix</keyword>
<evidence type="ECO:0000256" key="1">
    <source>
        <dbReference type="SAM" id="MobiDB-lite"/>
    </source>
</evidence>
<keyword evidence="2" id="KW-0812">Transmembrane</keyword>
<dbReference type="Pfam" id="PF12505">
    <property type="entry name" value="DUF3712"/>
    <property type="match status" value="6"/>
</dbReference>
<accession>A0A165UDE3</accession>
<proteinExistence type="predicted"/>
<feature type="region of interest" description="Disordered" evidence="1">
    <location>
        <begin position="2403"/>
        <end position="2445"/>
    </location>
</feature>
<feature type="region of interest" description="Disordered" evidence="1">
    <location>
        <begin position="31"/>
        <end position="76"/>
    </location>
</feature>
<evidence type="ECO:0000313" key="4">
    <source>
        <dbReference type="Proteomes" id="UP000076761"/>
    </source>
</evidence>
<dbReference type="STRING" id="1314782.A0A165UDE3"/>